<accession>A0A0D5CIN1</accession>
<evidence type="ECO:0000313" key="3">
    <source>
        <dbReference type="EMBL" id="AJW79117.1"/>
    </source>
</evidence>
<dbReference type="KEGG" id="cmh:VO01_08200"/>
<evidence type="ECO:0000259" key="2">
    <source>
        <dbReference type="PROSITE" id="PS51841"/>
    </source>
</evidence>
<dbReference type="Gene3D" id="2.60.40.1260">
    <property type="entry name" value="Lamin Tail domain"/>
    <property type="match status" value="1"/>
</dbReference>
<feature type="domain" description="LTD" evidence="2">
    <location>
        <begin position="31"/>
        <end position="138"/>
    </location>
</feature>
<feature type="signal peptide" evidence="1">
    <location>
        <begin position="1"/>
        <end position="23"/>
    </location>
</feature>
<dbReference type="HOGENOM" id="CLU_027057_1_0_11"/>
<evidence type="ECO:0000313" key="4">
    <source>
        <dbReference type="Proteomes" id="UP000032604"/>
    </source>
</evidence>
<name>A0A0D5CIN1_9MICO</name>
<dbReference type="InterPro" id="IPR001322">
    <property type="entry name" value="Lamin_tail_dom"/>
</dbReference>
<dbReference type="PROSITE" id="PS51841">
    <property type="entry name" value="LTD"/>
    <property type="match status" value="1"/>
</dbReference>
<dbReference type="Pfam" id="PF00932">
    <property type="entry name" value="LTD"/>
    <property type="match status" value="1"/>
</dbReference>
<evidence type="ECO:0000256" key="1">
    <source>
        <dbReference type="SAM" id="SignalP"/>
    </source>
</evidence>
<dbReference type="AlphaFoldDB" id="A0A0D5CIN1"/>
<dbReference type="Pfam" id="PF13449">
    <property type="entry name" value="Phytase-like"/>
    <property type="match status" value="1"/>
</dbReference>
<proteinExistence type="predicted"/>
<reference evidence="3 4" key="1">
    <citation type="journal article" date="2015" name="Genome Announc.">
        <title>Complete Genome Sequence of Clavibacter michiganensis subsp. insidiosus R1-1 Using PacBio Single-Molecule Real-Time Technology.</title>
        <authorList>
            <person name="Lu Y."/>
            <person name="Samac D.A."/>
            <person name="Glazebrook J."/>
            <person name="Ishimaru C.A."/>
        </authorList>
    </citation>
    <scope>NUCLEOTIDE SEQUENCE [LARGE SCALE GENOMIC DNA]</scope>
    <source>
        <strain evidence="3 4">R1-1</strain>
    </source>
</reference>
<keyword evidence="1" id="KW-0732">Signal</keyword>
<dbReference type="PATRIC" id="fig|33014.5.peg.1701"/>
<dbReference type="Proteomes" id="UP000032604">
    <property type="component" value="Chromosome"/>
</dbReference>
<protein>
    <recommendedName>
        <fullName evidence="2">LTD domain-containing protein</fullName>
    </recommendedName>
</protein>
<feature type="chain" id="PRO_5002291964" description="LTD domain-containing protein" evidence="1">
    <location>
        <begin position="24"/>
        <end position="488"/>
    </location>
</feature>
<dbReference type="SUPFAM" id="SSF74853">
    <property type="entry name" value="Lamin A/C globular tail domain"/>
    <property type="match status" value="1"/>
</dbReference>
<dbReference type="RefSeq" id="WP_045528194.1">
    <property type="nucleotide sequence ID" value="NZ_CP011043.1"/>
</dbReference>
<dbReference type="InterPro" id="IPR027372">
    <property type="entry name" value="Phytase-like_dom"/>
</dbReference>
<dbReference type="InterPro" id="IPR036415">
    <property type="entry name" value="Lamin_tail_dom_sf"/>
</dbReference>
<gene>
    <name evidence="3" type="ORF">VO01_08200</name>
</gene>
<dbReference type="EMBL" id="CP011043">
    <property type="protein sequence ID" value="AJW79117.1"/>
    <property type="molecule type" value="Genomic_DNA"/>
</dbReference>
<sequence>MSRSIRATVVALIALAGALAAQAAPASARSSSTSDAATPFAAVRINEIESTDGDPGDWVELINTGSVPVDIGGCVLTDDDPTHRYVLPSGTVIPPGGFVVLDQASDTTAGFDFGLGSADAVRLLAPDGALVDERSWTRPSPTTLGRRPGASAGMADTLRATRGAENVFPEPLDTVPWPGSRTLTPVDTVDFVTGSLSGLDIEPSGTSAPGVLWAVENKTGTLHRLLAQPDGSRRPDPSGWSRGRTLRFADGTGTVDAEGVTVAGESSAGGVYVAAERDADRPDVSRPSILRYDVSDPADTLSAVEEWDLADDLPGLPANAGPEGVTWVPDSFLTAGGFRDERRGTGYEPEAYPGHGDGLFLVGVEGTATVYAYALMPDGAHSRVATIATPFSVVADVEFDRDIGALWVVSDDASAGRTALYALDGTGSFTRRTVQEAPAGADPAMQNEGFAIDAAATCVDGVRSTYYADDADTGGHSLRRGTYPCPGS</sequence>
<organism evidence="3 4">
    <name type="scientific">Clavibacter michiganensis subsp. insidiosus</name>
    <dbReference type="NCBI Taxonomy" id="33014"/>
    <lineage>
        <taxon>Bacteria</taxon>
        <taxon>Bacillati</taxon>
        <taxon>Actinomycetota</taxon>
        <taxon>Actinomycetes</taxon>
        <taxon>Micrococcales</taxon>
        <taxon>Microbacteriaceae</taxon>
        <taxon>Clavibacter</taxon>
    </lineage>
</organism>